<gene>
    <name evidence="1" type="ORF">O181_069479</name>
</gene>
<reference evidence="1" key="1">
    <citation type="submission" date="2021-03" db="EMBL/GenBank/DDBJ databases">
        <title>Draft genome sequence of rust myrtle Austropuccinia psidii MF-1, a brazilian biotype.</title>
        <authorList>
            <person name="Quecine M.C."/>
            <person name="Pachon D.M.R."/>
            <person name="Bonatelli M.L."/>
            <person name="Correr F.H."/>
            <person name="Franceschini L.M."/>
            <person name="Leite T.F."/>
            <person name="Margarido G.R.A."/>
            <person name="Almeida C.A."/>
            <person name="Ferrarezi J.A."/>
            <person name="Labate C.A."/>
        </authorList>
    </citation>
    <scope>NUCLEOTIDE SEQUENCE</scope>
    <source>
        <strain evidence="1">MF-1</strain>
    </source>
</reference>
<dbReference type="EMBL" id="AVOT02035409">
    <property type="protein sequence ID" value="MBW0529764.1"/>
    <property type="molecule type" value="Genomic_DNA"/>
</dbReference>
<sequence length="141" mass="16108">MTNACNAFRKAHKKCSFIVQPFQPRSERSCSSRCPCEDSFVINNDEYIPKWEWMPQTQTGSGEPLWTVRPVPSSINLSIPLLGHHAMVTSLLDRSEVIIQPMKDGNGKRTFELGPIVTHGIQMQKEVFFSLRNSFLFTQSY</sequence>
<comment type="caution">
    <text evidence="1">The sequence shown here is derived from an EMBL/GenBank/DDBJ whole genome shotgun (WGS) entry which is preliminary data.</text>
</comment>
<proteinExistence type="predicted"/>
<accession>A0A9Q3I8J9</accession>
<dbReference type="AlphaFoldDB" id="A0A9Q3I8J9"/>
<name>A0A9Q3I8J9_9BASI</name>
<protein>
    <submittedName>
        <fullName evidence="1">Uncharacterized protein</fullName>
    </submittedName>
</protein>
<organism evidence="1 2">
    <name type="scientific">Austropuccinia psidii MF-1</name>
    <dbReference type="NCBI Taxonomy" id="1389203"/>
    <lineage>
        <taxon>Eukaryota</taxon>
        <taxon>Fungi</taxon>
        <taxon>Dikarya</taxon>
        <taxon>Basidiomycota</taxon>
        <taxon>Pucciniomycotina</taxon>
        <taxon>Pucciniomycetes</taxon>
        <taxon>Pucciniales</taxon>
        <taxon>Sphaerophragmiaceae</taxon>
        <taxon>Austropuccinia</taxon>
    </lineage>
</organism>
<keyword evidence="2" id="KW-1185">Reference proteome</keyword>
<evidence type="ECO:0000313" key="1">
    <source>
        <dbReference type="EMBL" id="MBW0529764.1"/>
    </source>
</evidence>
<dbReference type="Proteomes" id="UP000765509">
    <property type="component" value="Unassembled WGS sequence"/>
</dbReference>
<evidence type="ECO:0000313" key="2">
    <source>
        <dbReference type="Proteomes" id="UP000765509"/>
    </source>
</evidence>